<dbReference type="Proteomes" id="UP000835052">
    <property type="component" value="Unassembled WGS sequence"/>
</dbReference>
<organism evidence="2 3">
    <name type="scientific">Caenorhabditis auriculariae</name>
    <dbReference type="NCBI Taxonomy" id="2777116"/>
    <lineage>
        <taxon>Eukaryota</taxon>
        <taxon>Metazoa</taxon>
        <taxon>Ecdysozoa</taxon>
        <taxon>Nematoda</taxon>
        <taxon>Chromadorea</taxon>
        <taxon>Rhabditida</taxon>
        <taxon>Rhabditina</taxon>
        <taxon>Rhabditomorpha</taxon>
        <taxon>Rhabditoidea</taxon>
        <taxon>Rhabditidae</taxon>
        <taxon>Peloderinae</taxon>
        <taxon>Caenorhabditis</taxon>
    </lineage>
</organism>
<dbReference type="AlphaFoldDB" id="A0A8S1H994"/>
<evidence type="ECO:0000313" key="3">
    <source>
        <dbReference type="Proteomes" id="UP000835052"/>
    </source>
</evidence>
<gene>
    <name evidence="2" type="ORF">CAUJ_LOCUS7876</name>
</gene>
<keyword evidence="3" id="KW-1185">Reference proteome</keyword>
<name>A0A8S1H994_9PELO</name>
<feature type="compositionally biased region" description="Polar residues" evidence="1">
    <location>
        <begin position="20"/>
        <end position="39"/>
    </location>
</feature>
<accession>A0A8S1H994</accession>
<evidence type="ECO:0000256" key="1">
    <source>
        <dbReference type="SAM" id="MobiDB-lite"/>
    </source>
</evidence>
<dbReference type="EMBL" id="CAJGYM010000024">
    <property type="protein sequence ID" value="CAD6191957.1"/>
    <property type="molecule type" value="Genomic_DNA"/>
</dbReference>
<evidence type="ECO:0000313" key="2">
    <source>
        <dbReference type="EMBL" id="CAD6191957.1"/>
    </source>
</evidence>
<feature type="region of interest" description="Disordered" evidence="1">
    <location>
        <begin position="1"/>
        <end position="50"/>
    </location>
</feature>
<proteinExistence type="predicted"/>
<reference evidence="2" key="1">
    <citation type="submission" date="2020-10" db="EMBL/GenBank/DDBJ databases">
        <authorList>
            <person name="Kikuchi T."/>
        </authorList>
    </citation>
    <scope>NUCLEOTIDE SEQUENCE</scope>
    <source>
        <strain evidence="2">NKZ352</strain>
    </source>
</reference>
<evidence type="ECO:0008006" key="4">
    <source>
        <dbReference type="Google" id="ProtNLM"/>
    </source>
</evidence>
<protein>
    <recommendedName>
        <fullName evidence="4">Nuclear receptor domain-containing protein</fullName>
    </recommendedName>
</protein>
<sequence length="148" mass="15798">MEQNHFNHDPLAPSKKRPRLSQSFRAESIEATTPTSMETASRHSNEEMVATSSLTGVVTAAGAAAMSSLGHQHSVQQQHQQQRVQPPSIEYIHPKAENGAILEIPTSSMALQAGSPNSMKCRVCGDSRAGQEAFGSNEITCADLAANV</sequence>
<comment type="caution">
    <text evidence="2">The sequence shown here is derived from an EMBL/GenBank/DDBJ whole genome shotgun (WGS) entry which is preliminary data.</text>
</comment>